<gene>
    <name evidence="1" type="primary">mfd_0</name>
    <name evidence="1" type="ORF">g.90799</name>
</gene>
<proteinExistence type="predicted"/>
<accession>A0A1D1YZN2</accession>
<name>A0A1D1YZN2_9ARAE</name>
<protein>
    <submittedName>
        <fullName evidence="1">Transcription-repair-coupling factor</fullName>
    </submittedName>
</protein>
<dbReference type="EMBL" id="GDJX01007880">
    <property type="protein sequence ID" value="JAT60056.1"/>
    <property type="molecule type" value="Transcribed_RNA"/>
</dbReference>
<reference evidence="1" key="1">
    <citation type="submission" date="2015-07" db="EMBL/GenBank/DDBJ databases">
        <title>Transcriptome Assembly of Anthurium amnicola.</title>
        <authorList>
            <person name="Suzuki J."/>
        </authorList>
    </citation>
    <scope>NUCLEOTIDE SEQUENCE</scope>
</reference>
<sequence length="113" mass="12813">MKKEPQHPRDDIDRRPHLSRVQLELPLSLLFPLPPPPSPWKAAPLLLPTRELRCPEIAASVCVCVSTRFPLTPIAFRGRVKATKRVSGPPRDSWFRGVCSLFPNRGTLKSWLL</sequence>
<dbReference type="AlphaFoldDB" id="A0A1D1YZN2"/>
<evidence type="ECO:0000313" key="1">
    <source>
        <dbReference type="EMBL" id="JAT60056.1"/>
    </source>
</evidence>
<organism evidence="1">
    <name type="scientific">Anthurium amnicola</name>
    <dbReference type="NCBI Taxonomy" id="1678845"/>
    <lineage>
        <taxon>Eukaryota</taxon>
        <taxon>Viridiplantae</taxon>
        <taxon>Streptophyta</taxon>
        <taxon>Embryophyta</taxon>
        <taxon>Tracheophyta</taxon>
        <taxon>Spermatophyta</taxon>
        <taxon>Magnoliopsida</taxon>
        <taxon>Liliopsida</taxon>
        <taxon>Araceae</taxon>
        <taxon>Pothoideae</taxon>
        <taxon>Potheae</taxon>
        <taxon>Anthurium</taxon>
    </lineage>
</organism>